<evidence type="ECO:0000313" key="2">
    <source>
        <dbReference type="Proteomes" id="UP001501442"/>
    </source>
</evidence>
<name>A0ABP8UED0_9ACTN</name>
<accession>A0ABP8UED0</accession>
<comment type="caution">
    <text evidence="1">The sequence shown here is derived from an EMBL/GenBank/DDBJ whole genome shotgun (WGS) entry which is preliminary data.</text>
</comment>
<dbReference type="EMBL" id="BAABHK010000008">
    <property type="protein sequence ID" value="GAA4630030.1"/>
    <property type="molecule type" value="Genomic_DNA"/>
</dbReference>
<dbReference type="Proteomes" id="UP001501442">
    <property type="component" value="Unassembled WGS sequence"/>
</dbReference>
<evidence type="ECO:0000313" key="1">
    <source>
        <dbReference type="EMBL" id="GAA4630030.1"/>
    </source>
</evidence>
<protein>
    <submittedName>
        <fullName evidence="1">Uncharacterized protein</fullName>
    </submittedName>
</protein>
<gene>
    <name evidence="1" type="ORF">GCM10023196_053710</name>
</gene>
<organism evidence="1 2">
    <name type="scientific">Actinoallomurus vinaceus</name>
    <dbReference type="NCBI Taxonomy" id="1080074"/>
    <lineage>
        <taxon>Bacteria</taxon>
        <taxon>Bacillati</taxon>
        <taxon>Actinomycetota</taxon>
        <taxon>Actinomycetes</taxon>
        <taxon>Streptosporangiales</taxon>
        <taxon>Thermomonosporaceae</taxon>
        <taxon>Actinoallomurus</taxon>
    </lineage>
</organism>
<sequence length="84" mass="9113">MEMLLVHAVLRRSDEAPARPGVIDVWRDGGMASRGRRAAGREAAPERKGQVLERKTGVREYGDVRPMKASVRGRKADGAGCAGR</sequence>
<proteinExistence type="predicted"/>
<keyword evidence="2" id="KW-1185">Reference proteome</keyword>
<reference evidence="2" key="1">
    <citation type="journal article" date="2019" name="Int. J. Syst. Evol. Microbiol.">
        <title>The Global Catalogue of Microorganisms (GCM) 10K type strain sequencing project: providing services to taxonomists for standard genome sequencing and annotation.</title>
        <authorList>
            <consortium name="The Broad Institute Genomics Platform"/>
            <consortium name="The Broad Institute Genome Sequencing Center for Infectious Disease"/>
            <person name="Wu L."/>
            <person name="Ma J."/>
        </authorList>
    </citation>
    <scope>NUCLEOTIDE SEQUENCE [LARGE SCALE GENOMIC DNA]</scope>
    <source>
        <strain evidence="2">JCM 17939</strain>
    </source>
</reference>